<dbReference type="Proteomes" id="UP001457898">
    <property type="component" value="Unassembled WGS sequence"/>
</dbReference>
<evidence type="ECO:0000313" key="1">
    <source>
        <dbReference type="EMBL" id="MEQ2431410.1"/>
    </source>
</evidence>
<keyword evidence="2" id="KW-1185">Reference proteome</keyword>
<comment type="caution">
    <text evidence="1">The sequence shown here is derived from an EMBL/GenBank/DDBJ whole genome shotgun (WGS) entry which is preliminary data.</text>
</comment>
<evidence type="ECO:0000313" key="2">
    <source>
        <dbReference type="Proteomes" id="UP001457898"/>
    </source>
</evidence>
<gene>
    <name evidence="1" type="ORF">WMO65_10385</name>
</gene>
<protein>
    <submittedName>
        <fullName evidence="1">Uncharacterized protein</fullName>
    </submittedName>
</protein>
<organism evidence="1 2">
    <name type="scientific">Blautia caccae</name>
    <dbReference type="NCBI Taxonomy" id="3133175"/>
    <lineage>
        <taxon>Bacteria</taxon>
        <taxon>Bacillati</taxon>
        <taxon>Bacillota</taxon>
        <taxon>Clostridia</taxon>
        <taxon>Lachnospirales</taxon>
        <taxon>Lachnospiraceae</taxon>
        <taxon>Blautia</taxon>
    </lineage>
</organism>
<dbReference type="RefSeq" id="WP_148391699.1">
    <property type="nucleotide sequence ID" value="NZ_JBBMFP010000008.1"/>
</dbReference>
<sequence length="115" mass="13741">MDRFDNLTDKEKERLAEFVREAIYLSEEENAAIEHQIPMTQELFEQCVDHCIQINAYFRMTCLLSEYPQFTDEYVRKIEEETADFELPKEAEVDIEESLQRFYAKVRAKYGENAI</sequence>
<accession>A0ABV1DLZ4</accession>
<reference evidence="1 2" key="1">
    <citation type="submission" date="2024-03" db="EMBL/GenBank/DDBJ databases">
        <title>Human intestinal bacterial collection.</title>
        <authorList>
            <person name="Pauvert C."/>
            <person name="Hitch T.C.A."/>
            <person name="Clavel T."/>
        </authorList>
    </citation>
    <scope>NUCLEOTIDE SEQUENCE [LARGE SCALE GENOMIC DNA]</scope>
    <source>
        <strain evidence="1 2">CLA-SR-H028</strain>
    </source>
</reference>
<dbReference type="EMBL" id="JBBMFP010000008">
    <property type="protein sequence ID" value="MEQ2431410.1"/>
    <property type="molecule type" value="Genomic_DNA"/>
</dbReference>
<proteinExistence type="predicted"/>
<name>A0ABV1DLZ4_9FIRM</name>